<accession>A0A0C4YCZ0</accession>
<evidence type="ECO:0000313" key="2">
    <source>
        <dbReference type="EMBL" id="AJG23507.1"/>
    </source>
</evidence>
<dbReference type="GeneID" id="60822398"/>
<feature type="domain" description="SMODS-associated and fused to various effectors" evidence="1">
    <location>
        <begin position="376"/>
        <end position="575"/>
    </location>
</feature>
<dbReference type="Pfam" id="PF18145">
    <property type="entry name" value="SAVED"/>
    <property type="match status" value="1"/>
</dbReference>
<sequence length="577" mass="65803">MALALAPATVSAKSHAFRLWKPFHNRNYRKFAIMEASRELYRTNTRRSMPRPCICWATASMRMHVPPRVSYRLPITKAPVRRDGDNFQARIFWRKAVCLLDPNSPVIRVGFESGPKGFDDVWVEYDPSRAPNDPEGKPILREYTQCKWHVSVSDFGHSDLIDPEWINANRFSFLQRARNAQHAHAKDGIGVRFKLLTNWRIAQTDPLRPLIHQRHKAIRLEQLFGTKTDASATGRIRKLWREHLGIDDAELRLLARTLSLDTDSTSLDDLRELLDMHFENRGLLRIPLNESSFRYDDIVFQWLAQGRLEFTRDTFRDACQRENLFAKRNSPRTLVGVKSFEHAFDRLEERCSTVLDLIPYFNDRAIRDQQDWTGNLYPALKRFLIDAAREPQPLLLALDAHLTLAFAAGSVVNIKSGRHVEIEQRTIDRQSWSATDTFTNPDWPTWNFEVEDLTSESGEMAVAVALTHDIPDAVRGYIATALPGVSKLLVAKPSCGSGAQSVASGRHAFELAEALVQRINMERKDVKPPMHIFIAAPNAFTFFLGQRQPGMGRTTLYEYDFEGAFGGGYQASLTLPT</sequence>
<dbReference type="KEGG" id="cbw:RR42_s1919"/>
<dbReference type="NCBIfam" id="NF033611">
    <property type="entry name" value="SAVED"/>
    <property type="match status" value="1"/>
</dbReference>
<organism evidence="2 3">
    <name type="scientific">Cupriavidus basilensis</name>
    <dbReference type="NCBI Taxonomy" id="68895"/>
    <lineage>
        <taxon>Bacteria</taxon>
        <taxon>Pseudomonadati</taxon>
        <taxon>Pseudomonadota</taxon>
        <taxon>Betaproteobacteria</taxon>
        <taxon>Burkholderiales</taxon>
        <taxon>Burkholderiaceae</taxon>
        <taxon>Cupriavidus</taxon>
    </lineage>
</organism>
<reference evidence="2 3" key="1">
    <citation type="journal article" date="2015" name="Genome Announc.">
        <title>Complete Genome Sequence of Cupriavidus basilensis 4G11, Isolated from the Oak Ridge Field Research Center Site.</title>
        <authorList>
            <person name="Ray J."/>
            <person name="Waters R.J."/>
            <person name="Skerker J.M."/>
            <person name="Kuehl J.V."/>
            <person name="Price M.N."/>
            <person name="Huang J."/>
            <person name="Chakraborty R."/>
            <person name="Arkin A.P."/>
            <person name="Deutschbauer A."/>
        </authorList>
    </citation>
    <scope>NUCLEOTIDE SEQUENCE [LARGE SCALE GENOMIC DNA]</scope>
    <source>
        <strain evidence="2">4G11</strain>
    </source>
</reference>
<name>A0A0C4YCZ0_9BURK</name>
<dbReference type="Proteomes" id="UP000031843">
    <property type="component" value="Chromosome secondary"/>
</dbReference>
<dbReference type="EMBL" id="CP010537">
    <property type="protein sequence ID" value="AJG23507.1"/>
    <property type="molecule type" value="Genomic_DNA"/>
</dbReference>
<gene>
    <name evidence="2" type="ORF">RR42_s1919</name>
</gene>
<keyword evidence="3" id="KW-1185">Reference proteome</keyword>
<dbReference type="InterPro" id="IPR040836">
    <property type="entry name" value="SAVED"/>
</dbReference>
<dbReference type="STRING" id="68895.RR42_s1919"/>
<dbReference type="RefSeq" id="WP_224039289.1">
    <property type="nucleotide sequence ID" value="NZ_CP010537.1"/>
</dbReference>
<protein>
    <recommendedName>
        <fullName evidence="1">SMODS-associated and fused to various effectors domain-containing protein</fullName>
    </recommendedName>
</protein>
<evidence type="ECO:0000313" key="3">
    <source>
        <dbReference type="Proteomes" id="UP000031843"/>
    </source>
</evidence>
<evidence type="ECO:0000259" key="1">
    <source>
        <dbReference type="Pfam" id="PF18145"/>
    </source>
</evidence>
<proteinExistence type="predicted"/>
<dbReference type="AlphaFoldDB" id="A0A0C4YCZ0"/>